<keyword evidence="5" id="KW-1185">Reference proteome</keyword>
<evidence type="ECO:0000256" key="2">
    <source>
        <dbReference type="ARBA" id="ARBA00022729"/>
    </source>
</evidence>
<organism evidence="4 5">
    <name type="scientific">Acaryochloris marina (strain MBIC 11017)</name>
    <dbReference type="NCBI Taxonomy" id="329726"/>
    <lineage>
        <taxon>Bacteria</taxon>
        <taxon>Bacillati</taxon>
        <taxon>Cyanobacteriota</taxon>
        <taxon>Cyanophyceae</taxon>
        <taxon>Acaryochloridales</taxon>
        <taxon>Acaryochloridaceae</taxon>
        <taxon>Acaryochloris</taxon>
    </lineage>
</organism>
<dbReference type="Proteomes" id="UP000000268">
    <property type="component" value="Chromosome"/>
</dbReference>
<dbReference type="Pfam" id="PF01522">
    <property type="entry name" value="Polysacc_deac_1"/>
    <property type="match status" value="1"/>
</dbReference>
<proteinExistence type="predicted"/>
<dbReference type="InterPro" id="IPR051398">
    <property type="entry name" value="Polysacch_Deacetylase"/>
</dbReference>
<dbReference type="GO" id="GO:0016810">
    <property type="term" value="F:hydrolase activity, acting on carbon-nitrogen (but not peptide) bonds"/>
    <property type="evidence" value="ECO:0007669"/>
    <property type="project" value="InterPro"/>
</dbReference>
<accession>B0C831</accession>
<dbReference type="GO" id="GO:0005975">
    <property type="term" value="P:carbohydrate metabolic process"/>
    <property type="evidence" value="ECO:0007669"/>
    <property type="project" value="InterPro"/>
</dbReference>
<reference evidence="4 5" key="1">
    <citation type="journal article" date="2008" name="Proc. Natl. Acad. Sci. U.S.A.">
        <title>Niche adaptation and genome expansion in the chlorophyll d-producing cyanobacterium Acaryochloris marina.</title>
        <authorList>
            <person name="Swingley W.D."/>
            <person name="Chen M."/>
            <person name="Cheung P.C."/>
            <person name="Conrad A.L."/>
            <person name="Dejesa L.C."/>
            <person name="Hao J."/>
            <person name="Honchak B.M."/>
            <person name="Karbach L.E."/>
            <person name="Kurdoglu A."/>
            <person name="Lahiri S."/>
            <person name="Mastrian S.D."/>
            <person name="Miyashita H."/>
            <person name="Page L."/>
            <person name="Ramakrishna P."/>
            <person name="Satoh S."/>
            <person name="Sattley W.M."/>
            <person name="Shimada Y."/>
            <person name="Taylor H.L."/>
            <person name="Tomo T."/>
            <person name="Tsuchiya T."/>
            <person name="Wang Z.T."/>
            <person name="Raymond J."/>
            <person name="Mimuro M."/>
            <person name="Blankenship R.E."/>
            <person name="Touchman J.W."/>
        </authorList>
    </citation>
    <scope>NUCLEOTIDE SEQUENCE [LARGE SCALE GENOMIC DNA]</scope>
    <source>
        <strain evidence="5">MBIC 11017</strain>
    </source>
</reference>
<dbReference type="InterPro" id="IPR002509">
    <property type="entry name" value="NODB_dom"/>
</dbReference>
<dbReference type="EMBL" id="CP000828">
    <property type="protein sequence ID" value="ABW27715.1"/>
    <property type="molecule type" value="Genomic_DNA"/>
</dbReference>
<sequence length="403" mass="46959">MNLSATSLKLKNIYRKNIPEVKAYFKGSYPRFVFDSEAEIINEIPVFTFHSVKPDVFEQRLEYLYENNYQTLKAADFLSIILAQKPMPERSVLLTFDDGWGSLWTFAYPLLKKYGMHATCFLIPGVINSGAQRHHNLEDVWSGKIGYNSLIERELSAEPYCTWEEISEMYQSSVFDFQSHTLYHSQVYTSPKIVDFLSPDFDYAMGHHNVPIVRSNGQDIWDRQLQLGTPIYEYTPRMSGKKRYLDDERLRLCCTNFVSNHGGVEFFGQKNWRKSLLKVVKDFENKYGAKGYYETQDELEQGIYTDLISSKQLIQEKLQNNDVNQLCFPYYVGSPLAVKLAKDAGYACSYWGFIDGKPCNRVGDDPHQVSRLNDDFIFLLPGNRRKKFHQLFADKFRTRFLMN</sequence>
<dbReference type="CDD" id="cd10969">
    <property type="entry name" value="CE4_Ecf1_like_5s"/>
    <property type="match status" value="1"/>
</dbReference>
<dbReference type="PROSITE" id="PS51677">
    <property type="entry name" value="NODB"/>
    <property type="match status" value="1"/>
</dbReference>
<evidence type="ECO:0000256" key="1">
    <source>
        <dbReference type="ARBA" id="ARBA00004613"/>
    </source>
</evidence>
<dbReference type="OrthoDB" id="9778320at2"/>
<dbReference type="InterPro" id="IPR011330">
    <property type="entry name" value="Glyco_hydro/deAcase_b/a-brl"/>
</dbReference>
<dbReference type="eggNOG" id="COG0726">
    <property type="taxonomic scope" value="Bacteria"/>
</dbReference>
<dbReference type="PANTHER" id="PTHR34216">
    <property type="match status" value="1"/>
</dbReference>
<dbReference type="KEGG" id="amr:AM1_2715"/>
<name>B0C831_ACAM1</name>
<dbReference type="GO" id="GO:0005576">
    <property type="term" value="C:extracellular region"/>
    <property type="evidence" value="ECO:0007669"/>
    <property type="project" value="UniProtKB-SubCell"/>
</dbReference>
<protein>
    <submittedName>
        <fullName evidence="4">Polysaccharide deacetylase</fullName>
    </submittedName>
</protein>
<evidence type="ECO:0000313" key="5">
    <source>
        <dbReference type="Proteomes" id="UP000000268"/>
    </source>
</evidence>
<dbReference type="STRING" id="329726.AM1_2715"/>
<comment type="subcellular location">
    <subcellularLocation>
        <location evidence="1">Secreted</location>
    </subcellularLocation>
</comment>
<dbReference type="Gene3D" id="3.20.20.370">
    <property type="entry name" value="Glycoside hydrolase/deacetylase"/>
    <property type="match status" value="1"/>
</dbReference>
<dbReference type="PANTHER" id="PTHR34216:SF3">
    <property type="entry name" value="POLY-BETA-1,6-N-ACETYL-D-GLUCOSAMINE N-DEACETYLASE"/>
    <property type="match status" value="1"/>
</dbReference>
<gene>
    <name evidence="4" type="ordered locus">AM1_2715</name>
</gene>
<dbReference type="HOGENOM" id="CLU_030024_3_0_3"/>
<feature type="domain" description="NodB homology" evidence="3">
    <location>
        <begin position="90"/>
        <end position="200"/>
    </location>
</feature>
<dbReference type="SUPFAM" id="SSF88713">
    <property type="entry name" value="Glycoside hydrolase/deacetylase"/>
    <property type="match status" value="1"/>
</dbReference>
<dbReference type="AlphaFoldDB" id="B0C831"/>
<evidence type="ECO:0000259" key="3">
    <source>
        <dbReference type="PROSITE" id="PS51677"/>
    </source>
</evidence>
<dbReference type="RefSeq" id="WP_012163162.1">
    <property type="nucleotide sequence ID" value="NC_009925.1"/>
</dbReference>
<evidence type="ECO:0000313" key="4">
    <source>
        <dbReference type="EMBL" id="ABW27715.1"/>
    </source>
</evidence>
<keyword evidence="2" id="KW-0732">Signal</keyword>